<dbReference type="InterPro" id="IPR010679">
    <property type="entry name" value="DUF1254"/>
</dbReference>
<comment type="caution">
    <text evidence="4">The sequence shown here is derived from an EMBL/GenBank/DDBJ whole genome shotgun (WGS) entry which is preliminary data.</text>
</comment>
<organism evidence="4 5">
    <name type="scientific">Vibrio fortis</name>
    <dbReference type="NCBI Taxonomy" id="212667"/>
    <lineage>
        <taxon>Bacteria</taxon>
        <taxon>Pseudomonadati</taxon>
        <taxon>Pseudomonadota</taxon>
        <taxon>Gammaproteobacteria</taxon>
        <taxon>Vibrionales</taxon>
        <taxon>Vibrionaceae</taxon>
        <taxon>Vibrio</taxon>
    </lineage>
</organism>
<accession>A0A5N3S9U3</accession>
<dbReference type="SUPFAM" id="SSF160935">
    <property type="entry name" value="VPA0735-like"/>
    <property type="match status" value="1"/>
</dbReference>
<gene>
    <name evidence="4" type="ORF">F2Z80_06440</name>
</gene>
<evidence type="ECO:0000259" key="3">
    <source>
        <dbReference type="Pfam" id="PF06863"/>
    </source>
</evidence>
<evidence type="ECO:0000313" key="5">
    <source>
        <dbReference type="Proteomes" id="UP000326687"/>
    </source>
</evidence>
<dbReference type="PANTHER" id="PTHR36509">
    <property type="entry name" value="BLL3101 PROTEIN"/>
    <property type="match status" value="1"/>
</dbReference>
<dbReference type="PANTHER" id="PTHR36509:SF2">
    <property type="entry name" value="BLL3101 PROTEIN"/>
    <property type="match status" value="1"/>
</dbReference>
<sequence length="342" mass="38618">MKPSMISAIACFTFVVSGVSASDGEYQRNDNIVTFENFSAVESSKQIERYQNLANGVNRWLHFRTPTPIDKQSTIRMNRDTLYSFAVIDASEGASITLPNSNDRYQSLMLVDESGYTNRVWYGEGTYQLTRDVIGSDYALALVRTFVDSNNPEDIKQVNALQDRLTIQAKRNMPFKLKSWDENSYSNIYTALTALFKMLPNAEKTFGSKDEVDPIRFVLGSAGGYAGLPSKDAFYINVNPELGNKHYELTLENVPTDGFWSISLYNKDGYFFNSEYGNFNLNSVTSQKSDDGSYTIYFGGCKMKAVNCLAIEPGWNFVARFYQPQEDILNGSWTLPKLEPSR</sequence>
<feature type="domain" description="DUF1214" evidence="2">
    <location>
        <begin position="242"/>
        <end position="326"/>
    </location>
</feature>
<dbReference type="InterPro" id="IPR010621">
    <property type="entry name" value="DUF1214"/>
</dbReference>
<protein>
    <submittedName>
        <fullName evidence="4">DUF1214 domain-containing protein</fullName>
    </submittedName>
</protein>
<dbReference type="InterPro" id="IPR037049">
    <property type="entry name" value="DUF1214_C_sf"/>
</dbReference>
<dbReference type="Proteomes" id="UP000326687">
    <property type="component" value="Unassembled WGS sequence"/>
</dbReference>
<feature type="signal peptide" evidence="1">
    <location>
        <begin position="1"/>
        <end position="21"/>
    </location>
</feature>
<feature type="domain" description="DUF1254" evidence="3">
    <location>
        <begin position="57"/>
        <end position="167"/>
    </location>
</feature>
<evidence type="ECO:0000256" key="1">
    <source>
        <dbReference type="SAM" id="SignalP"/>
    </source>
</evidence>
<dbReference type="AlphaFoldDB" id="A0A5N3S9U3"/>
<proteinExistence type="predicted"/>
<dbReference type="RefSeq" id="WP_150894517.1">
    <property type="nucleotide sequence ID" value="NZ_VXDD01000001.1"/>
</dbReference>
<dbReference type="Gene3D" id="2.60.120.600">
    <property type="entry name" value="Domain of unknown function DUF1214, C-terminal domain"/>
    <property type="match status" value="1"/>
</dbReference>
<feature type="chain" id="PRO_5024315830" evidence="1">
    <location>
        <begin position="22"/>
        <end position="342"/>
    </location>
</feature>
<dbReference type="Pfam" id="PF06742">
    <property type="entry name" value="DUF1214"/>
    <property type="match status" value="1"/>
</dbReference>
<dbReference type="EMBL" id="VXDD01000001">
    <property type="protein sequence ID" value="KAB0303608.1"/>
    <property type="molecule type" value="Genomic_DNA"/>
</dbReference>
<evidence type="ECO:0000259" key="2">
    <source>
        <dbReference type="Pfam" id="PF06742"/>
    </source>
</evidence>
<name>A0A5N3S9U3_9VIBR</name>
<keyword evidence="1" id="KW-0732">Signal</keyword>
<evidence type="ECO:0000313" key="4">
    <source>
        <dbReference type="EMBL" id="KAB0303608.1"/>
    </source>
</evidence>
<dbReference type="Pfam" id="PF06863">
    <property type="entry name" value="DUF1254"/>
    <property type="match status" value="1"/>
</dbReference>
<reference evidence="4 5" key="1">
    <citation type="submission" date="2019-09" db="EMBL/GenBank/DDBJ databases">
        <title>Vibrio Fortis S7-72.</title>
        <authorList>
            <person name="Das S.K."/>
        </authorList>
    </citation>
    <scope>NUCLEOTIDE SEQUENCE [LARGE SCALE GENOMIC DNA]</scope>
    <source>
        <strain evidence="4 5">S7-72</strain>
    </source>
</reference>